<dbReference type="Pfam" id="PF01064">
    <property type="entry name" value="Activin_recp"/>
    <property type="match status" value="1"/>
</dbReference>
<reference evidence="8" key="1">
    <citation type="journal article" date="2023" name="DNA Res.">
        <title>Chromosome-level genome assembly of Phrynocephalus forsythii using third-generation DNA sequencing and Hi-C analysis.</title>
        <authorList>
            <person name="Qi Y."/>
            <person name="Zhao W."/>
            <person name="Zhao Y."/>
            <person name="Niu C."/>
            <person name="Cao S."/>
            <person name="Zhang Y."/>
        </authorList>
    </citation>
    <scope>NUCLEOTIDE SEQUENCE</scope>
    <source>
        <tissue evidence="8">Muscle</tissue>
    </source>
</reference>
<dbReference type="CDD" id="cd00117">
    <property type="entry name" value="TFP"/>
    <property type="match status" value="1"/>
</dbReference>
<keyword evidence="4" id="KW-0732">Signal</keyword>
<evidence type="ECO:0000313" key="9">
    <source>
        <dbReference type="Proteomes" id="UP001142489"/>
    </source>
</evidence>
<dbReference type="SUPFAM" id="SSF57302">
    <property type="entry name" value="Snake toxin-like"/>
    <property type="match status" value="1"/>
</dbReference>
<evidence type="ECO:0000256" key="1">
    <source>
        <dbReference type="ARBA" id="ARBA00004370"/>
    </source>
</evidence>
<keyword evidence="6" id="KW-1015">Disulfide bond</keyword>
<dbReference type="Proteomes" id="UP001142489">
    <property type="component" value="Unassembled WGS sequence"/>
</dbReference>
<evidence type="ECO:0000259" key="7">
    <source>
        <dbReference type="Pfam" id="PF01064"/>
    </source>
</evidence>
<dbReference type="Gene3D" id="2.10.60.10">
    <property type="entry name" value="CD59"/>
    <property type="match status" value="1"/>
</dbReference>
<accession>A0A9Q0XJZ1</accession>
<comment type="caution">
    <text evidence="8">The sequence shown here is derived from an EMBL/GenBank/DDBJ whole genome shotgun (WGS) entry which is preliminary data.</text>
</comment>
<comment type="subcellular location">
    <subcellularLocation>
        <location evidence="1">Membrane</location>
    </subcellularLocation>
    <subcellularLocation>
        <location evidence="2">Secreted</location>
    </subcellularLocation>
</comment>
<dbReference type="GO" id="GO:0005576">
    <property type="term" value="C:extracellular region"/>
    <property type="evidence" value="ECO:0007669"/>
    <property type="project" value="UniProtKB-SubCell"/>
</dbReference>
<feature type="domain" description="Activin types I and II receptor" evidence="7">
    <location>
        <begin position="31"/>
        <end position="108"/>
    </location>
</feature>
<evidence type="ECO:0000256" key="5">
    <source>
        <dbReference type="ARBA" id="ARBA00023136"/>
    </source>
</evidence>
<evidence type="ECO:0000256" key="6">
    <source>
        <dbReference type="ARBA" id="ARBA00023157"/>
    </source>
</evidence>
<keyword evidence="3" id="KW-0964">Secreted</keyword>
<gene>
    <name evidence="8" type="ORF">JRQ81_003481</name>
</gene>
<evidence type="ECO:0000256" key="4">
    <source>
        <dbReference type="ARBA" id="ARBA00022729"/>
    </source>
</evidence>
<dbReference type="EMBL" id="JAPFRF010000011">
    <property type="protein sequence ID" value="KAJ7317319.1"/>
    <property type="molecule type" value="Genomic_DNA"/>
</dbReference>
<proteinExistence type="predicted"/>
<sequence length="116" mass="13171">MFVGLRDSSCAKTIGLPLGAAQLKSAHGIVCRVCNSGNGKVCYSKEEFCKTDSGKCYTYAAYLDNELYYVSYNCIRTNEYWEWYCNKTEKDGRYTHVQTCCETDKCNGEIPPLFHV</sequence>
<dbReference type="InterPro" id="IPR045860">
    <property type="entry name" value="Snake_toxin-like_sf"/>
</dbReference>
<evidence type="ECO:0000256" key="3">
    <source>
        <dbReference type="ARBA" id="ARBA00022525"/>
    </source>
</evidence>
<dbReference type="GO" id="GO:0004675">
    <property type="term" value="F:transmembrane receptor protein serine/threonine kinase activity"/>
    <property type="evidence" value="ECO:0007669"/>
    <property type="project" value="InterPro"/>
</dbReference>
<dbReference type="GO" id="GO:0016020">
    <property type="term" value="C:membrane"/>
    <property type="evidence" value="ECO:0007669"/>
    <property type="project" value="UniProtKB-SubCell"/>
</dbReference>
<evidence type="ECO:0000313" key="8">
    <source>
        <dbReference type="EMBL" id="KAJ7317319.1"/>
    </source>
</evidence>
<dbReference type="InterPro" id="IPR000472">
    <property type="entry name" value="Activin_recp"/>
</dbReference>
<dbReference type="OrthoDB" id="9039141at2759"/>
<keyword evidence="9" id="KW-1185">Reference proteome</keyword>
<organism evidence="8 9">
    <name type="scientific">Phrynocephalus forsythii</name>
    <dbReference type="NCBI Taxonomy" id="171643"/>
    <lineage>
        <taxon>Eukaryota</taxon>
        <taxon>Metazoa</taxon>
        <taxon>Chordata</taxon>
        <taxon>Craniata</taxon>
        <taxon>Vertebrata</taxon>
        <taxon>Euteleostomi</taxon>
        <taxon>Lepidosauria</taxon>
        <taxon>Squamata</taxon>
        <taxon>Bifurcata</taxon>
        <taxon>Unidentata</taxon>
        <taxon>Episquamata</taxon>
        <taxon>Toxicofera</taxon>
        <taxon>Iguania</taxon>
        <taxon>Acrodonta</taxon>
        <taxon>Agamidae</taxon>
        <taxon>Agaminae</taxon>
        <taxon>Phrynocephalus</taxon>
    </lineage>
</organism>
<protein>
    <recommendedName>
        <fullName evidence="7">Activin types I and II receptor domain-containing protein</fullName>
    </recommendedName>
</protein>
<keyword evidence="5" id="KW-0472">Membrane</keyword>
<dbReference type="AlphaFoldDB" id="A0A9Q0XJZ1"/>
<evidence type="ECO:0000256" key="2">
    <source>
        <dbReference type="ARBA" id="ARBA00004613"/>
    </source>
</evidence>
<name>A0A9Q0XJZ1_9SAUR</name>